<proteinExistence type="predicted"/>
<protein>
    <submittedName>
        <fullName evidence="3">DUF5123 domain-containing protein</fullName>
    </submittedName>
</protein>
<dbReference type="CDD" id="cd00063">
    <property type="entry name" value="FN3"/>
    <property type="match status" value="1"/>
</dbReference>
<reference evidence="3 4" key="1">
    <citation type="submission" date="2016-11" db="EMBL/GenBank/DDBJ databases">
        <title>Whole genomes of Flavobacteriaceae.</title>
        <authorList>
            <person name="Stine C."/>
            <person name="Li C."/>
            <person name="Tadesse D."/>
        </authorList>
    </citation>
    <scope>NUCLEOTIDE SEQUENCE [LARGE SCALE GENOMIC DNA]</scope>
    <source>
        <strain evidence="3 4">ATCC 19366</strain>
    </source>
</reference>
<gene>
    <name evidence="3" type="ORF">B0A72_03055</name>
</gene>
<dbReference type="InterPro" id="IPR032530">
    <property type="entry name" value="DUF4957"/>
</dbReference>
<sequence length="527" mass="56778">MFMKTKYIFKGLIMSLLLTIAVSGCDSYNEAVIENLNVSKEFSPIELTAKVKNQTTVELNWSLKQDQVVDNYVVEFSADDPEFKTIFKTINVTQDQLPVQVALEGETVYSIRVKALSTSGLDDSAWSVVTATTLSEQIFFPIQETDIEGTSVTVRWTPNSNVTQISVAPGGITHTITAEEKIAGVAIVTGLSGDTSYTATLLNGLKTRGTLTFTTGVDVSTGTVVNPGDNLNLLITQAAAGAKLYLMPGDYNAYIGDIILTKPITIRGVKRYDKPLVNVTFTAAAGASSLSLIDLDLDGTGINNSALITVSGASSTYDDILISGCKVHDYTRALISANALLTKVRSFTVDNSIVRNVNTNVGADLIDFRATYIADIILKNSTFDNCSTSRDFVRVDAVAPANSGFSGTGLTTNVLIDHCTLYKVSNTAAPKRILYLRFNDNASIVRNTLITETTAIYTNQSTTKEPTFAKNYYYNAASFMDGSINLNKVDAGGIVADPQFTNAANGDFTIGNQTLKDNAIGDPRWIK</sequence>
<dbReference type="SUPFAM" id="SSF51126">
    <property type="entry name" value="Pectin lyase-like"/>
    <property type="match status" value="1"/>
</dbReference>
<evidence type="ECO:0000259" key="2">
    <source>
        <dbReference type="PROSITE" id="PS50853"/>
    </source>
</evidence>
<dbReference type="Gene3D" id="2.60.40.10">
    <property type="entry name" value="Immunoglobulins"/>
    <property type="match status" value="1"/>
</dbReference>
<name>A0AB36P6A4_9FLAO</name>
<keyword evidence="1" id="KW-0732">Signal</keyword>
<feature type="signal peptide" evidence="1">
    <location>
        <begin position="1"/>
        <end position="24"/>
    </location>
</feature>
<dbReference type="PROSITE" id="PS50853">
    <property type="entry name" value="FN3"/>
    <property type="match status" value="1"/>
</dbReference>
<dbReference type="InterPro" id="IPR013783">
    <property type="entry name" value="Ig-like_fold"/>
</dbReference>
<feature type="domain" description="Fibronectin type-III" evidence="2">
    <location>
        <begin position="43"/>
        <end position="137"/>
    </location>
</feature>
<evidence type="ECO:0000313" key="4">
    <source>
        <dbReference type="Proteomes" id="UP000198431"/>
    </source>
</evidence>
<evidence type="ECO:0000313" key="3">
    <source>
        <dbReference type="EMBL" id="OXB07853.1"/>
    </source>
</evidence>
<comment type="caution">
    <text evidence="3">The sequence shown here is derived from an EMBL/GenBank/DDBJ whole genome shotgun (WGS) entry which is preliminary data.</text>
</comment>
<dbReference type="Gene3D" id="2.160.20.10">
    <property type="entry name" value="Single-stranded right-handed beta-helix, Pectin lyase-like"/>
    <property type="match status" value="1"/>
</dbReference>
<dbReference type="InterPro" id="IPR003961">
    <property type="entry name" value="FN3_dom"/>
</dbReference>
<dbReference type="PROSITE" id="PS51257">
    <property type="entry name" value="PROKAR_LIPOPROTEIN"/>
    <property type="match status" value="1"/>
</dbReference>
<evidence type="ECO:0000256" key="1">
    <source>
        <dbReference type="SAM" id="SignalP"/>
    </source>
</evidence>
<dbReference type="Pfam" id="PF16318">
    <property type="entry name" value="DUF4957"/>
    <property type="match status" value="1"/>
</dbReference>
<dbReference type="InterPro" id="IPR036116">
    <property type="entry name" value="FN3_sf"/>
</dbReference>
<dbReference type="Pfam" id="PF17161">
    <property type="entry name" value="DUF5123"/>
    <property type="match status" value="1"/>
</dbReference>
<accession>A0AB36P6A4</accession>
<dbReference type="Proteomes" id="UP000198431">
    <property type="component" value="Unassembled WGS sequence"/>
</dbReference>
<dbReference type="EMBL" id="MUHB01000003">
    <property type="protein sequence ID" value="OXB07853.1"/>
    <property type="molecule type" value="Genomic_DNA"/>
</dbReference>
<dbReference type="InterPro" id="IPR033427">
    <property type="entry name" value="DUF5123"/>
</dbReference>
<dbReference type="SUPFAM" id="SSF49265">
    <property type="entry name" value="Fibronectin type III"/>
    <property type="match status" value="1"/>
</dbReference>
<dbReference type="InterPro" id="IPR011050">
    <property type="entry name" value="Pectin_lyase_fold/virulence"/>
</dbReference>
<dbReference type="AlphaFoldDB" id="A0AB36P6A4"/>
<organism evidence="3 4">
    <name type="scientific">Flavobacterium pectinovorum</name>
    <dbReference type="NCBI Taxonomy" id="29533"/>
    <lineage>
        <taxon>Bacteria</taxon>
        <taxon>Pseudomonadati</taxon>
        <taxon>Bacteroidota</taxon>
        <taxon>Flavobacteriia</taxon>
        <taxon>Flavobacteriales</taxon>
        <taxon>Flavobacteriaceae</taxon>
        <taxon>Flavobacterium</taxon>
    </lineage>
</organism>
<feature type="chain" id="PRO_5044309188" evidence="1">
    <location>
        <begin position="25"/>
        <end position="527"/>
    </location>
</feature>
<dbReference type="InterPro" id="IPR012334">
    <property type="entry name" value="Pectin_lyas_fold"/>
</dbReference>